<dbReference type="InterPro" id="IPR000270">
    <property type="entry name" value="PB1_dom"/>
</dbReference>
<dbReference type="PANTHER" id="PTHR15175:SF0">
    <property type="entry name" value="SH3 DOMAIN-CONTAINING PROTEIN C23A1.17"/>
    <property type="match status" value="1"/>
</dbReference>
<dbReference type="Proteomes" id="UP001209540">
    <property type="component" value="Unassembled WGS sequence"/>
</dbReference>
<evidence type="ECO:0000256" key="3">
    <source>
        <dbReference type="ARBA" id="ARBA00022443"/>
    </source>
</evidence>
<dbReference type="InterPro" id="IPR053793">
    <property type="entry name" value="PB1-like"/>
</dbReference>
<evidence type="ECO:0000259" key="9">
    <source>
        <dbReference type="PROSITE" id="PS51745"/>
    </source>
</evidence>
<comment type="subcellular location">
    <subcellularLocation>
        <location evidence="1">Cytoplasm</location>
    </subcellularLocation>
</comment>
<feature type="compositionally biased region" description="Low complexity" evidence="8">
    <location>
        <begin position="460"/>
        <end position="469"/>
    </location>
</feature>
<dbReference type="SMART" id="SM00028">
    <property type="entry name" value="TPR"/>
    <property type="match status" value="3"/>
</dbReference>
<dbReference type="SUPFAM" id="SSF54277">
    <property type="entry name" value="CAD &amp; PB1 domains"/>
    <property type="match status" value="1"/>
</dbReference>
<feature type="compositionally biased region" description="Pro residues" evidence="8">
    <location>
        <begin position="308"/>
        <end position="318"/>
    </location>
</feature>
<evidence type="ECO:0000256" key="2">
    <source>
        <dbReference type="ARBA" id="ARBA00008051"/>
    </source>
</evidence>
<evidence type="ECO:0000256" key="5">
    <source>
        <dbReference type="ARBA" id="ARBA00022737"/>
    </source>
</evidence>
<evidence type="ECO:0000256" key="7">
    <source>
        <dbReference type="PROSITE-ProRule" id="PRU00339"/>
    </source>
</evidence>
<keyword evidence="6 7" id="KW-0802">TPR repeat</keyword>
<sequence>MALKLELEQWQHACEAYDNRDYDSALRAFYNMADNAKMHFNIGLILASLEDHERAVAAYSTAISMDPFFAVAYFQMGVSHFVLNHLDAAKQDFDNALQKLRGNPIINYQQLGLAFRLYSCEVLFNRGICNLYLGKIDAGLTDLYHAQKAKMTEEHEVIDQAVRDRGKGYSVYSIPPGVLYRPPENRLRQLRGVDMFAAADKLQRLQQQQQQKPFGNGGMGGFGNNNNSHLGVGMVGGGGLGRNNSVLLRRQPQQQLPPHMAPMPPIQQRSIPSPLPSNSTSTSSSPYSRRPTNPSVPTLIPSQQQQPPQQPPQQPQPQPIQSQHPRRRKDSNVTDDWGDSQSSLSSFSSRYRSDGRRIDSGFESTHEQDRYSSSSSTGRNSTRSHKTGRYSPPPVPPIPRSQSSNNYDDFDSSSPTGTTTTSQFDLELDEVYGSLHNLSIHASSGASNASLDRPFTPQPSTSSSSTSKDTTNKIKIKVHFSDTRILLMSTHVTFDELLQKVKSKFNAPPSLRLQYKDEDDEMVIMIDDDDLNMARQICRMRTNGHLERMEIWCTT</sequence>
<comment type="caution">
    <text evidence="10">The sequence shown here is derived from an EMBL/GenBank/DDBJ whole genome shotgun (WGS) entry which is preliminary data.</text>
</comment>
<keyword evidence="11" id="KW-1185">Reference proteome</keyword>
<dbReference type="PROSITE" id="PS50005">
    <property type="entry name" value="TPR"/>
    <property type="match status" value="1"/>
</dbReference>
<dbReference type="Gene3D" id="3.10.20.90">
    <property type="entry name" value="Phosphatidylinositol 3-kinase Catalytic Subunit, Chain A, domain 1"/>
    <property type="match status" value="1"/>
</dbReference>
<comment type="similarity">
    <text evidence="2">Belongs to the NCF2/NOXA1 family.</text>
</comment>
<feature type="region of interest" description="Disordered" evidence="8">
    <location>
        <begin position="204"/>
        <end position="237"/>
    </location>
</feature>
<dbReference type="SMART" id="SM00666">
    <property type="entry name" value="PB1"/>
    <property type="match status" value="1"/>
</dbReference>
<feature type="compositionally biased region" description="Low complexity" evidence="8">
    <location>
        <begin position="372"/>
        <end position="381"/>
    </location>
</feature>
<keyword evidence="5" id="KW-0677">Repeat</keyword>
<dbReference type="Pfam" id="PF00564">
    <property type="entry name" value="PB1"/>
    <property type="match status" value="1"/>
</dbReference>
<feature type="region of interest" description="Disordered" evidence="8">
    <location>
        <begin position="445"/>
        <end position="470"/>
    </location>
</feature>
<accession>A0AAD5K270</accession>
<keyword evidence="3" id="KW-0728">SH3 domain</keyword>
<reference evidence="10" key="2">
    <citation type="submission" date="2023-02" db="EMBL/GenBank/DDBJ databases">
        <authorList>
            <consortium name="DOE Joint Genome Institute"/>
            <person name="Mondo S.J."/>
            <person name="Chang Y."/>
            <person name="Wang Y."/>
            <person name="Ahrendt S."/>
            <person name="Andreopoulos W."/>
            <person name="Barry K."/>
            <person name="Beard J."/>
            <person name="Benny G.L."/>
            <person name="Blankenship S."/>
            <person name="Bonito G."/>
            <person name="Cuomo C."/>
            <person name="Desiro A."/>
            <person name="Gervers K.A."/>
            <person name="Hundley H."/>
            <person name="Kuo A."/>
            <person name="LaButti K."/>
            <person name="Lang B.F."/>
            <person name="Lipzen A."/>
            <person name="O'Donnell K."/>
            <person name="Pangilinan J."/>
            <person name="Reynolds N."/>
            <person name="Sandor L."/>
            <person name="Smith M.W."/>
            <person name="Tsang A."/>
            <person name="Grigoriev I.V."/>
            <person name="Stajich J.E."/>
            <person name="Spatafora J.W."/>
        </authorList>
    </citation>
    <scope>NUCLEOTIDE SEQUENCE</scope>
    <source>
        <strain evidence="10">RSA 2281</strain>
    </source>
</reference>
<keyword evidence="4" id="KW-0963">Cytoplasm</keyword>
<dbReference type="SUPFAM" id="SSF48452">
    <property type="entry name" value="TPR-like"/>
    <property type="match status" value="1"/>
</dbReference>
<evidence type="ECO:0000256" key="6">
    <source>
        <dbReference type="ARBA" id="ARBA00022803"/>
    </source>
</evidence>
<feature type="region of interest" description="Disordered" evidence="8">
    <location>
        <begin position="255"/>
        <end position="421"/>
    </location>
</feature>
<proteinExistence type="inferred from homology"/>
<dbReference type="Pfam" id="PF13181">
    <property type="entry name" value="TPR_8"/>
    <property type="match status" value="1"/>
</dbReference>
<evidence type="ECO:0000313" key="10">
    <source>
        <dbReference type="EMBL" id="KAI9251506.1"/>
    </source>
</evidence>
<dbReference type="EMBL" id="JAIXMP010000030">
    <property type="protein sequence ID" value="KAI9251506.1"/>
    <property type="molecule type" value="Genomic_DNA"/>
</dbReference>
<evidence type="ECO:0000256" key="8">
    <source>
        <dbReference type="SAM" id="MobiDB-lite"/>
    </source>
</evidence>
<dbReference type="Gene3D" id="1.25.40.10">
    <property type="entry name" value="Tetratricopeptide repeat domain"/>
    <property type="match status" value="1"/>
</dbReference>
<reference evidence="10" key="1">
    <citation type="journal article" date="2022" name="IScience">
        <title>Evolution of zygomycete secretomes and the origins of terrestrial fungal ecologies.</title>
        <authorList>
            <person name="Chang Y."/>
            <person name="Wang Y."/>
            <person name="Mondo S."/>
            <person name="Ahrendt S."/>
            <person name="Andreopoulos W."/>
            <person name="Barry K."/>
            <person name="Beard J."/>
            <person name="Benny G.L."/>
            <person name="Blankenship S."/>
            <person name="Bonito G."/>
            <person name="Cuomo C."/>
            <person name="Desiro A."/>
            <person name="Gervers K.A."/>
            <person name="Hundley H."/>
            <person name="Kuo A."/>
            <person name="LaButti K."/>
            <person name="Lang B.F."/>
            <person name="Lipzen A."/>
            <person name="O'Donnell K."/>
            <person name="Pangilinan J."/>
            <person name="Reynolds N."/>
            <person name="Sandor L."/>
            <person name="Smith M.E."/>
            <person name="Tsang A."/>
            <person name="Grigoriev I.V."/>
            <person name="Stajich J.E."/>
            <person name="Spatafora J.W."/>
        </authorList>
    </citation>
    <scope>NUCLEOTIDE SEQUENCE</scope>
    <source>
        <strain evidence="10">RSA 2281</strain>
    </source>
</reference>
<dbReference type="InterPro" id="IPR051864">
    <property type="entry name" value="NCF2_NOXA1"/>
</dbReference>
<feature type="compositionally biased region" description="Basic and acidic residues" evidence="8">
    <location>
        <begin position="351"/>
        <end position="370"/>
    </location>
</feature>
<dbReference type="PROSITE" id="PS51745">
    <property type="entry name" value="PB1"/>
    <property type="match status" value="1"/>
</dbReference>
<feature type="domain" description="PB1" evidence="9">
    <location>
        <begin position="473"/>
        <end position="555"/>
    </location>
</feature>
<evidence type="ECO:0000256" key="4">
    <source>
        <dbReference type="ARBA" id="ARBA00022490"/>
    </source>
</evidence>
<protein>
    <recommendedName>
        <fullName evidence="9">PB1 domain-containing protein</fullName>
    </recommendedName>
</protein>
<feature type="compositionally biased region" description="Low complexity" evidence="8">
    <location>
        <begin position="339"/>
        <end position="350"/>
    </location>
</feature>
<dbReference type="PANTHER" id="PTHR15175">
    <property type="entry name" value="NEUTROPHIL CYTOSOLIC FACTOR 2, NEUTROPHIL NADPH OXIDASE FACTOR 2"/>
    <property type="match status" value="1"/>
</dbReference>
<name>A0AAD5K270_9FUNG</name>
<organism evidence="10 11">
    <name type="scientific">Phascolomyces articulosus</name>
    <dbReference type="NCBI Taxonomy" id="60185"/>
    <lineage>
        <taxon>Eukaryota</taxon>
        <taxon>Fungi</taxon>
        <taxon>Fungi incertae sedis</taxon>
        <taxon>Mucoromycota</taxon>
        <taxon>Mucoromycotina</taxon>
        <taxon>Mucoromycetes</taxon>
        <taxon>Mucorales</taxon>
        <taxon>Lichtheimiaceae</taxon>
        <taxon>Phascolomyces</taxon>
    </lineage>
</organism>
<feature type="repeat" description="TPR" evidence="7">
    <location>
        <begin position="36"/>
        <end position="69"/>
    </location>
</feature>
<gene>
    <name evidence="10" type="ORF">BDA99DRAFT_563770</name>
</gene>
<feature type="compositionally biased region" description="Low complexity" evidence="8">
    <location>
        <begin position="400"/>
        <end position="421"/>
    </location>
</feature>
<feature type="compositionally biased region" description="Low complexity" evidence="8">
    <location>
        <begin position="270"/>
        <end position="307"/>
    </location>
</feature>
<dbReference type="InterPro" id="IPR011990">
    <property type="entry name" value="TPR-like_helical_dom_sf"/>
</dbReference>
<evidence type="ECO:0000313" key="11">
    <source>
        <dbReference type="Proteomes" id="UP001209540"/>
    </source>
</evidence>
<evidence type="ECO:0000256" key="1">
    <source>
        <dbReference type="ARBA" id="ARBA00004496"/>
    </source>
</evidence>
<dbReference type="InterPro" id="IPR019734">
    <property type="entry name" value="TPR_rpt"/>
</dbReference>
<dbReference type="FunFam" id="1.25.40.10:FF:000017">
    <property type="entry name" value="NADPH oxidase regulator NoxR"/>
    <property type="match status" value="1"/>
</dbReference>
<dbReference type="GO" id="GO:0005737">
    <property type="term" value="C:cytoplasm"/>
    <property type="evidence" value="ECO:0007669"/>
    <property type="project" value="UniProtKB-SubCell"/>
</dbReference>
<dbReference type="AlphaFoldDB" id="A0AAD5K270"/>